<feature type="region of interest" description="Disordered" evidence="5">
    <location>
        <begin position="145"/>
        <end position="169"/>
    </location>
</feature>
<dbReference type="InterPro" id="IPR017907">
    <property type="entry name" value="Znf_RING_CS"/>
</dbReference>
<evidence type="ECO:0000313" key="8">
    <source>
        <dbReference type="EMBL" id="CAL4061351.1"/>
    </source>
</evidence>
<keyword evidence="9" id="KW-1185">Reference proteome</keyword>
<dbReference type="Proteomes" id="UP001497623">
    <property type="component" value="Unassembled WGS sequence"/>
</dbReference>
<evidence type="ECO:0000256" key="5">
    <source>
        <dbReference type="SAM" id="MobiDB-lite"/>
    </source>
</evidence>
<dbReference type="InterPro" id="IPR013083">
    <property type="entry name" value="Znf_RING/FYVE/PHD"/>
</dbReference>
<protein>
    <recommendedName>
        <fullName evidence="7">RING-type domain-containing protein</fullName>
    </recommendedName>
</protein>
<gene>
    <name evidence="8" type="ORF">MNOR_LOCUS2101</name>
</gene>
<feature type="compositionally biased region" description="Polar residues" evidence="5">
    <location>
        <begin position="225"/>
        <end position="234"/>
    </location>
</feature>
<dbReference type="AlphaFoldDB" id="A0AAV2PNT1"/>
<dbReference type="EMBL" id="CAXKWB010000608">
    <property type="protein sequence ID" value="CAL4061351.1"/>
    <property type="molecule type" value="Genomic_DNA"/>
</dbReference>
<sequence length="625" mass="69871">MDDLTCPICLEILSDPVMLPRCGHSLCRACLLSIKAQPPICPVCRVKHEGPPLHQLPTNYIVAALARQRSEGESSEDPGIAYEGKAHLRKNSFGVVVKDTAPTTRITSMAETRKSRPYSTNLPFNYGLPNPGQRPISSQIDEVSCDRSSDKLSEAGSVNFDNNREEGRQPGLVRLQTNISQSDIHVRDTSEENAVVYRSQNQTGRQTRPYSSQSHVPNTDRGNRQNRLSMQPLNNRDMPRSRAVHSAINEEFVSDDIPGTPELPTAPPMSLYADPDMSSGILNQPSESQGEISIALTDPANPAQGLVLSSRSLLDEIQRDESIFADDQVSANKTSKYTSAMFCWLSFKECLAGSIIGLIYMYFFTSYCWMILFSIFKDGFNRDFEKEYLMTAGICGIPKLTHLSSRMLRGKVSCVEKFFFILYFIFDISMLAMGIFQFIKGDCDLQVLIFANSPFVVILGFTAIAFILSVTAAPLTPQLKASSCFTKFLGYSLFFLTVLVFIGMYLTLIILGIKNPKSIDRICLLVAGVFGVWTIGHCMFFLIGNGNCLCQKVFRIAFLLYILVWFTFGIVTYLYVQPLTFWMVNSPVFIILGLTSLVWSLRVVTKRYKHEGEDVSEVGVPAHWI</sequence>
<keyword evidence="1" id="KW-0479">Metal-binding</keyword>
<evidence type="ECO:0000259" key="7">
    <source>
        <dbReference type="PROSITE" id="PS50089"/>
    </source>
</evidence>
<feature type="transmembrane region" description="Helical" evidence="6">
    <location>
        <begin position="582"/>
        <end position="601"/>
    </location>
</feature>
<feature type="compositionally biased region" description="Polar residues" evidence="5">
    <location>
        <begin position="199"/>
        <end position="217"/>
    </location>
</feature>
<feature type="region of interest" description="Disordered" evidence="5">
    <location>
        <begin position="199"/>
        <end position="240"/>
    </location>
</feature>
<feature type="transmembrane region" description="Helical" evidence="6">
    <location>
        <begin position="351"/>
        <end position="376"/>
    </location>
</feature>
<dbReference type="InterPro" id="IPR027370">
    <property type="entry name" value="Znf-RING_euk"/>
</dbReference>
<dbReference type="InterPro" id="IPR001841">
    <property type="entry name" value="Znf_RING"/>
</dbReference>
<keyword evidence="3" id="KW-0862">Zinc</keyword>
<feature type="transmembrane region" description="Helical" evidence="6">
    <location>
        <begin position="556"/>
        <end position="576"/>
    </location>
</feature>
<dbReference type="PROSITE" id="PS00518">
    <property type="entry name" value="ZF_RING_1"/>
    <property type="match status" value="1"/>
</dbReference>
<accession>A0AAV2PNT1</accession>
<evidence type="ECO:0000256" key="6">
    <source>
        <dbReference type="SAM" id="Phobius"/>
    </source>
</evidence>
<keyword evidence="6" id="KW-1133">Transmembrane helix</keyword>
<dbReference type="SMART" id="SM00184">
    <property type="entry name" value="RING"/>
    <property type="match status" value="1"/>
</dbReference>
<evidence type="ECO:0000256" key="2">
    <source>
        <dbReference type="ARBA" id="ARBA00022771"/>
    </source>
</evidence>
<evidence type="ECO:0000256" key="4">
    <source>
        <dbReference type="PROSITE-ProRule" id="PRU00175"/>
    </source>
</evidence>
<evidence type="ECO:0000313" key="9">
    <source>
        <dbReference type="Proteomes" id="UP001497623"/>
    </source>
</evidence>
<dbReference type="SUPFAM" id="SSF57850">
    <property type="entry name" value="RING/U-box"/>
    <property type="match status" value="1"/>
</dbReference>
<feature type="transmembrane region" description="Helical" evidence="6">
    <location>
        <begin position="519"/>
        <end position="544"/>
    </location>
</feature>
<feature type="transmembrane region" description="Helical" evidence="6">
    <location>
        <begin position="418"/>
        <end position="439"/>
    </location>
</feature>
<dbReference type="PROSITE" id="PS50089">
    <property type="entry name" value="ZF_RING_2"/>
    <property type="match status" value="1"/>
</dbReference>
<keyword evidence="6" id="KW-0812">Transmembrane</keyword>
<evidence type="ECO:0000256" key="1">
    <source>
        <dbReference type="ARBA" id="ARBA00022723"/>
    </source>
</evidence>
<feature type="transmembrane region" description="Helical" evidence="6">
    <location>
        <begin position="445"/>
        <end position="468"/>
    </location>
</feature>
<dbReference type="GO" id="GO:0008270">
    <property type="term" value="F:zinc ion binding"/>
    <property type="evidence" value="ECO:0007669"/>
    <property type="project" value="UniProtKB-KW"/>
</dbReference>
<feature type="domain" description="RING-type" evidence="7">
    <location>
        <begin position="6"/>
        <end position="45"/>
    </location>
</feature>
<organism evidence="8 9">
    <name type="scientific">Meganyctiphanes norvegica</name>
    <name type="common">Northern krill</name>
    <name type="synonym">Thysanopoda norvegica</name>
    <dbReference type="NCBI Taxonomy" id="48144"/>
    <lineage>
        <taxon>Eukaryota</taxon>
        <taxon>Metazoa</taxon>
        <taxon>Ecdysozoa</taxon>
        <taxon>Arthropoda</taxon>
        <taxon>Crustacea</taxon>
        <taxon>Multicrustacea</taxon>
        <taxon>Malacostraca</taxon>
        <taxon>Eumalacostraca</taxon>
        <taxon>Eucarida</taxon>
        <taxon>Euphausiacea</taxon>
        <taxon>Euphausiidae</taxon>
        <taxon>Meganyctiphanes</taxon>
    </lineage>
</organism>
<comment type="caution">
    <text evidence="8">The sequence shown here is derived from an EMBL/GenBank/DDBJ whole genome shotgun (WGS) entry which is preliminary data.</text>
</comment>
<keyword evidence="6" id="KW-0472">Membrane</keyword>
<dbReference type="PANTHER" id="PTHR24103">
    <property type="entry name" value="E3 UBIQUITIN-PROTEIN LIGASE TRIM"/>
    <property type="match status" value="1"/>
</dbReference>
<name>A0AAV2PNT1_MEGNR</name>
<reference evidence="8 9" key="1">
    <citation type="submission" date="2024-05" db="EMBL/GenBank/DDBJ databases">
        <authorList>
            <person name="Wallberg A."/>
        </authorList>
    </citation>
    <scope>NUCLEOTIDE SEQUENCE [LARGE SCALE GENOMIC DNA]</scope>
</reference>
<dbReference type="Gene3D" id="3.30.40.10">
    <property type="entry name" value="Zinc/RING finger domain, C3HC4 (zinc finger)"/>
    <property type="match status" value="1"/>
</dbReference>
<keyword evidence="2 4" id="KW-0863">Zinc-finger</keyword>
<dbReference type="Pfam" id="PF13445">
    <property type="entry name" value="zf-RING_UBOX"/>
    <property type="match status" value="1"/>
</dbReference>
<dbReference type="InterPro" id="IPR050143">
    <property type="entry name" value="TRIM/RBCC"/>
</dbReference>
<evidence type="ECO:0000256" key="3">
    <source>
        <dbReference type="ARBA" id="ARBA00022833"/>
    </source>
</evidence>
<feature type="transmembrane region" description="Helical" evidence="6">
    <location>
        <begin position="488"/>
        <end position="513"/>
    </location>
</feature>
<proteinExistence type="predicted"/>